<organism evidence="1 2">
    <name type="scientific">Anisakis simplex</name>
    <name type="common">Herring worm</name>
    <dbReference type="NCBI Taxonomy" id="6269"/>
    <lineage>
        <taxon>Eukaryota</taxon>
        <taxon>Metazoa</taxon>
        <taxon>Ecdysozoa</taxon>
        <taxon>Nematoda</taxon>
        <taxon>Chromadorea</taxon>
        <taxon>Rhabditida</taxon>
        <taxon>Spirurina</taxon>
        <taxon>Ascaridomorpha</taxon>
        <taxon>Ascaridoidea</taxon>
        <taxon>Anisakidae</taxon>
        <taxon>Anisakis</taxon>
        <taxon>Anisakis simplex complex</taxon>
    </lineage>
</organism>
<evidence type="ECO:0000313" key="2">
    <source>
        <dbReference type="Proteomes" id="UP000267096"/>
    </source>
</evidence>
<dbReference type="EMBL" id="UYRR01010926">
    <property type="protein sequence ID" value="VDK25687.1"/>
    <property type="molecule type" value="Genomic_DNA"/>
</dbReference>
<sequence>MEVFCSSEALKCCCDLEEFRMKTENFVIGDLKKLSQRIILETLSTDSECIRSECVERALRDFRNISSKIEKPNNAIKVQWNDVGGMHNVKKLLEEVFVWPIKYSSLFRNCAIRAGRGVLLYGASGCGKTLIARA</sequence>
<dbReference type="Gene3D" id="3.40.50.300">
    <property type="entry name" value="P-loop containing nucleotide triphosphate hydrolases"/>
    <property type="match status" value="1"/>
</dbReference>
<dbReference type="Proteomes" id="UP000267096">
    <property type="component" value="Unassembled WGS sequence"/>
</dbReference>
<keyword evidence="2" id="KW-1185">Reference proteome</keyword>
<dbReference type="InterPro" id="IPR027417">
    <property type="entry name" value="P-loop_NTPase"/>
</dbReference>
<dbReference type="PANTHER" id="PTHR23077">
    <property type="entry name" value="AAA-FAMILY ATPASE"/>
    <property type="match status" value="1"/>
</dbReference>
<name>A0A3P6NW62_ANISI</name>
<dbReference type="AlphaFoldDB" id="A0A3P6NW62"/>
<dbReference type="GO" id="GO:0005778">
    <property type="term" value="C:peroxisomal membrane"/>
    <property type="evidence" value="ECO:0007669"/>
    <property type="project" value="TreeGrafter"/>
</dbReference>
<feature type="non-terminal residue" evidence="1">
    <location>
        <position position="134"/>
    </location>
</feature>
<protein>
    <recommendedName>
        <fullName evidence="3">ATPase AAA-type core domain-containing protein</fullName>
    </recommendedName>
</protein>
<dbReference type="PANTHER" id="PTHR23077:SF12">
    <property type="entry name" value="PEROXISOMAL ATPASE PEX1"/>
    <property type="match status" value="1"/>
</dbReference>
<dbReference type="GO" id="GO:0005829">
    <property type="term" value="C:cytosol"/>
    <property type="evidence" value="ECO:0007669"/>
    <property type="project" value="TreeGrafter"/>
</dbReference>
<dbReference type="InterPro" id="IPR050168">
    <property type="entry name" value="AAA_ATPase_domain"/>
</dbReference>
<dbReference type="GO" id="GO:0016558">
    <property type="term" value="P:protein import into peroxisome matrix"/>
    <property type="evidence" value="ECO:0007669"/>
    <property type="project" value="TreeGrafter"/>
</dbReference>
<dbReference type="GO" id="GO:0016887">
    <property type="term" value="F:ATP hydrolysis activity"/>
    <property type="evidence" value="ECO:0007669"/>
    <property type="project" value="TreeGrafter"/>
</dbReference>
<evidence type="ECO:0000313" key="1">
    <source>
        <dbReference type="EMBL" id="VDK25687.1"/>
    </source>
</evidence>
<evidence type="ECO:0008006" key="3">
    <source>
        <dbReference type="Google" id="ProtNLM"/>
    </source>
</evidence>
<accession>A0A3P6NW62</accession>
<reference evidence="1 2" key="1">
    <citation type="submission" date="2018-11" db="EMBL/GenBank/DDBJ databases">
        <authorList>
            <consortium name="Pathogen Informatics"/>
        </authorList>
    </citation>
    <scope>NUCLEOTIDE SEQUENCE [LARGE SCALE GENOMIC DNA]</scope>
</reference>
<proteinExistence type="predicted"/>
<dbReference type="OrthoDB" id="2187at2759"/>
<gene>
    <name evidence="1" type="ORF">ASIM_LOCUS5529</name>
</gene>
<dbReference type="SUPFAM" id="SSF52540">
    <property type="entry name" value="P-loop containing nucleoside triphosphate hydrolases"/>
    <property type="match status" value="1"/>
</dbReference>